<comment type="caution">
    <text evidence="2">The sequence shown here is derived from an EMBL/GenBank/DDBJ whole genome shotgun (WGS) entry which is preliminary data.</text>
</comment>
<dbReference type="EMBL" id="JAODIM010000043">
    <property type="protein sequence ID" value="MCU5780255.1"/>
    <property type="molecule type" value="Genomic_DNA"/>
</dbReference>
<organism evidence="2 3">
    <name type="scientific">Winslowiella arboricola</name>
    <dbReference type="NCBI Taxonomy" id="2978220"/>
    <lineage>
        <taxon>Bacteria</taxon>
        <taxon>Pseudomonadati</taxon>
        <taxon>Pseudomonadota</taxon>
        <taxon>Gammaproteobacteria</taxon>
        <taxon>Enterobacterales</taxon>
        <taxon>Erwiniaceae</taxon>
        <taxon>Winslowiella</taxon>
    </lineage>
</organism>
<reference evidence="2" key="1">
    <citation type="submission" date="2022-09" db="EMBL/GenBank/DDBJ databases">
        <title>Winslowiella arboricola sp. nov., isolated from bleeding cankers on broadleaf hosts.</title>
        <authorList>
            <person name="Brady C."/>
            <person name="Kaur S."/>
            <person name="Crampton B."/>
            <person name="Maddock D."/>
            <person name="Arnold D."/>
            <person name="Denman S."/>
        </authorList>
    </citation>
    <scope>NUCLEOTIDE SEQUENCE</scope>
    <source>
        <strain evidence="2">BAC 15a-03b</strain>
    </source>
</reference>
<evidence type="ECO:0000313" key="3">
    <source>
        <dbReference type="Proteomes" id="UP001064262"/>
    </source>
</evidence>
<sequence>MNLLYNLIDWQASAPGLSTPADWHNWAQREAAINADQPLAKCSQLPMMTARRLSSGSRAAVDCGLALLRRQQIDAIVFTSRHGELERNLRILNALAAEQSLSPTDFAMSVHNSAVGSLTIAASAPIVSTSLAAGVDTFQQGLVEVTALHAAGYQQVLLVDFDGPVPERYHRWLSGETLHIPYAVALVLGRGEQLRCTSQPAAVATASRWPQSLQFLHGWQAQQRRFMIGGGRINWQWEHNDV</sequence>
<gene>
    <name evidence="2" type="ORF">N5923_22430</name>
</gene>
<feature type="domain" description="Beta-ketoacyl synthase-like N-terminal" evidence="1">
    <location>
        <begin position="23"/>
        <end position="238"/>
    </location>
</feature>
<evidence type="ECO:0000313" key="2">
    <source>
        <dbReference type="EMBL" id="MCU5780255.1"/>
    </source>
</evidence>
<name>A0A9J6Q1X1_9GAMM</name>
<accession>A0A9J6Q1X1</accession>
<protein>
    <submittedName>
        <fullName evidence="2">Beta-ketoacyl synthase chain length factor</fullName>
    </submittedName>
</protein>
<dbReference type="Proteomes" id="UP001064262">
    <property type="component" value="Unassembled WGS sequence"/>
</dbReference>
<dbReference type="AlphaFoldDB" id="A0A9J6Q1X1"/>
<keyword evidence="3" id="KW-1185">Reference proteome</keyword>
<dbReference type="Pfam" id="PF13723">
    <property type="entry name" value="Ketoacyl-synt_2"/>
    <property type="match status" value="1"/>
</dbReference>
<dbReference type="RefSeq" id="WP_267144583.1">
    <property type="nucleotide sequence ID" value="NZ_JAODIL010000081.1"/>
</dbReference>
<evidence type="ECO:0000259" key="1">
    <source>
        <dbReference type="Pfam" id="PF13723"/>
    </source>
</evidence>
<dbReference type="InterPro" id="IPR014030">
    <property type="entry name" value="Ketoacyl_synth_N"/>
</dbReference>
<proteinExistence type="predicted"/>